<dbReference type="HAMAP" id="MF_01328_B">
    <property type="entry name" value="Ribosomal_uL4_B"/>
    <property type="match status" value="1"/>
</dbReference>
<dbReference type="PANTHER" id="PTHR10746">
    <property type="entry name" value="50S RIBOSOMAL PROTEIN L4"/>
    <property type="match status" value="1"/>
</dbReference>
<evidence type="ECO:0000256" key="5">
    <source>
        <dbReference type="ARBA" id="ARBA00023274"/>
    </source>
</evidence>
<dbReference type="EMBL" id="LCIA01000001">
    <property type="protein sequence ID" value="KKT45719.1"/>
    <property type="molecule type" value="Genomic_DNA"/>
</dbReference>
<keyword evidence="5 7" id="KW-0687">Ribonucleoprotein</keyword>
<dbReference type="NCBIfam" id="TIGR03953">
    <property type="entry name" value="rplD_bact"/>
    <property type="match status" value="1"/>
</dbReference>
<dbReference type="GO" id="GO:0003735">
    <property type="term" value="F:structural constituent of ribosome"/>
    <property type="evidence" value="ECO:0007669"/>
    <property type="project" value="InterPro"/>
</dbReference>
<keyword evidence="3 7" id="KW-0694">RNA-binding</keyword>
<evidence type="ECO:0000256" key="2">
    <source>
        <dbReference type="ARBA" id="ARBA00022730"/>
    </source>
</evidence>
<feature type="region of interest" description="Disordered" evidence="8">
    <location>
        <begin position="54"/>
        <end position="74"/>
    </location>
</feature>
<dbReference type="Gene3D" id="3.40.1370.10">
    <property type="match status" value="1"/>
</dbReference>
<dbReference type="SUPFAM" id="SSF52166">
    <property type="entry name" value="Ribosomal protein L4"/>
    <property type="match status" value="1"/>
</dbReference>
<sequence length="210" mass="23065">MVAVVRKKETKTALVRVESGTELGKAFTAPANDALLSQYIRYYRFNQRSGTAKAKTRGEVAGSGRKPWRQKHTGRARVGDIRSPVWRHGGVSHGPVVKDWSLKLTKQMKSKAFLLAVSNKVQTKSLYSLATINLIEARTKEALNLIKDWGLEGNLLLVTNSTNKNLVKATGNLKTVAVRSINNVCAYDMLAAKNVVVEGQALAKLAEKYA</sequence>
<comment type="function">
    <text evidence="7">Forms part of the polypeptide exit tunnel.</text>
</comment>
<evidence type="ECO:0000256" key="6">
    <source>
        <dbReference type="ARBA" id="ARBA00035244"/>
    </source>
</evidence>
<evidence type="ECO:0000256" key="7">
    <source>
        <dbReference type="HAMAP-Rule" id="MF_01328"/>
    </source>
</evidence>
<evidence type="ECO:0000256" key="3">
    <source>
        <dbReference type="ARBA" id="ARBA00022884"/>
    </source>
</evidence>
<comment type="function">
    <text evidence="7">One of the primary rRNA binding proteins, this protein initially binds near the 5'-end of the 23S rRNA. It is important during the early stages of 50S assembly. It makes multiple contacts with different domains of the 23S rRNA in the assembled 50S subunit and ribosome.</text>
</comment>
<reference evidence="9 10" key="1">
    <citation type="journal article" date="2015" name="Nature">
        <title>rRNA introns, odd ribosomes, and small enigmatic genomes across a large radiation of phyla.</title>
        <authorList>
            <person name="Brown C.T."/>
            <person name="Hug L.A."/>
            <person name="Thomas B.C."/>
            <person name="Sharon I."/>
            <person name="Castelle C.J."/>
            <person name="Singh A."/>
            <person name="Wilkins M.J."/>
            <person name="Williams K.H."/>
            <person name="Banfield J.F."/>
        </authorList>
    </citation>
    <scope>NUCLEOTIDE SEQUENCE [LARGE SCALE GENOMIC DNA]</scope>
</reference>
<dbReference type="Proteomes" id="UP000034128">
    <property type="component" value="Unassembled WGS sequence"/>
</dbReference>
<evidence type="ECO:0000256" key="4">
    <source>
        <dbReference type="ARBA" id="ARBA00022980"/>
    </source>
</evidence>
<evidence type="ECO:0000256" key="1">
    <source>
        <dbReference type="ARBA" id="ARBA00010528"/>
    </source>
</evidence>
<protein>
    <recommendedName>
        <fullName evidence="6 7">Large ribosomal subunit protein uL4</fullName>
    </recommendedName>
</protein>
<dbReference type="AlphaFoldDB" id="A0A0G1KD28"/>
<keyword evidence="2 7" id="KW-0699">rRNA-binding</keyword>
<dbReference type="GO" id="GO:1990904">
    <property type="term" value="C:ribonucleoprotein complex"/>
    <property type="evidence" value="ECO:0007669"/>
    <property type="project" value="UniProtKB-KW"/>
</dbReference>
<dbReference type="InterPro" id="IPR002136">
    <property type="entry name" value="Ribosomal_uL4"/>
</dbReference>
<comment type="similarity">
    <text evidence="1 7">Belongs to the universal ribosomal protein uL4 family.</text>
</comment>
<comment type="caution">
    <text evidence="9">The sequence shown here is derived from an EMBL/GenBank/DDBJ whole genome shotgun (WGS) entry which is preliminary data.</text>
</comment>
<dbReference type="PANTHER" id="PTHR10746:SF17">
    <property type="entry name" value="LARGE RIBOSOMAL SUBUNIT PROTEIN UL4C"/>
    <property type="match status" value="1"/>
</dbReference>
<dbReference type="STRING" id="1619110.UW36_C0001G0017"/>
<dbReference type="PATRIC" id="fig|1619110.3.peg.20"/>
<dbReference type="GO" id="GO:0006412">
    <property type="term" value="P:translation"/>
    <property type="evidence" value="ECO:0007669"/>
    <property type="project" value="UniProtKB-UniRule"/>
</dbReference>
<comment type="subunit">
    <text evidence="7">Part of the 50S ribosomal subunit.</text>
</comment>
<evidence type="ECO:0000313" key="9">
    <source>
        <dbReference type="EMBL" id="KKT45719.1"/>
    </source>
</evidence>
<name>A0A0G1KD28_UNCKA</name>
<dbReference type="InterPro" id="IPR013005">
    <property type="entry name" value="Ribosomal_uL4-like"/>
</dbReference>
<dbReference type="GO" id="GO:0005840">
    <property type="term" value="C:ribosome"/>
    <property type="evidence" value="ECO:0007669"/>
    <property type="project" value="UniProtKB-KW"/>
</dbReference>
<evidence type="ECO:0000313" key="10">
    <source>
        <dbReference type="Proteomes" id="UP000034128"/>
    </source>
</evidence>
<dbReference type="InterPro" id="IPR023574">
    <property type="entry name" value="Ribosomal_uL4_dom_sf"/>
</dbReference>
<keyword evidence="4 7" id="KW-0689">Ribosomal protein</keyword>
<dbReference type="Pfam" id="PF00573">
    <property type="entry name" value="Ribosomal_L4"/>
    <property type="match status" value="1"/>
</dbReference>
<organism evidence="9 10">
    <name type="scientific">candidate division WWE3 bacterium GW2011_GWA2_44_16</name>
    <dbReference type="NCBI Taxonomy" id="1619110"/>
    <lineage>
        <taxon>Bacteria</taxon>
        <taxon>Katanobacteria</taxon>
    </lineage>
</organism>
<accession>A0A0G1KD28</accession>
<gene>
    <name evidence="7" type="primary">rplD</name>
    <name evidence="9" type="ORF">UW36_C0001G0017</name>
</gene>
<dbReference type="GO" id="GO:0019843">
    <property type="term" value="F:rRNA binding"/>
    <property type="evidence" value="ECO:0007669"/>
    <property type="project" value="UniProtKB-UniRule"/>
</dbReference>
<evidence type="ECO:0000256" key="8">
    <source>
        <dbReference type="SAM" id="MobiDB-lite"/>
    </source>
</evidence>
<proteinExistence type="inferred from homology"/>